<keyword evidence="3" id="KW-1185">Reference proteome</keyword>
<name>A0A3D8M4Q8_9ALTE</name>
<dbReference type="PANTHER" id="PTHR36437:SF2">
    <property type="entry name" value="GLYOXALASE_BLEOMYCIN RESISTANCE PROTEIN_DIOXYGENASE"/>
    <property type="match status" value="1"/>
</dbReference>
<dbReference type="Proteomes" id="UP000256561">
    <property type="component" value="Unassembled WGS sequence"/>
</dbReference>
<dbReference type="PROSITE" id="PS51819">
    <property type="entry name" value="VOC"/>
    <property type="match status" value="1"/>
</dbReference>
<dbReference type="InterPro" id="IPR004360">
    <property type="entry name" value="Glyas_Fos-R_dOase_dom"/>
</dbReference>
<dbReference type="Pfam" id="PF00903">
    <property type="entry name" value="Glyoxalase"/>
    <property type="match status" value="1"/>
</dbReference>
<evidence type="ECO:0000313" key="2">
    <source>
        <dbReference type="EMBL" id="RDV24560.1"/>
    </source>
</evidence>
<dbReference type="PANTHER" id="PTHR36437">
    <property type="entry name" value="GLYOXALASE/BLEOMYCIN RESISTANCE PROTEIN/DIOXYGENASE"/>
    <property type="match status" value="1"/>
</dbReference>
<comment type="caution">
    <text evidence="2">The sequence shown here is derived from an EMBL/GenBank/DDBJ whole genome shotgun (WGS) entry which is preliminary data.</text>
</comment>
<protein>
    <submittedName>
        <fullName evidence="2">VOC family protein</fullName>
    </submittedName>
</protein>
<reference evidence="3" key="1">
    <citation type="submission" date="2018-08" db="EMBL/GenBank/DDBJ databases">
        <authorList>
            <person name="Zhang J."/>
            <person name="Du Z.-J."/>
        </authorList>
    </citation>
    <scope>NUCLEOTIDE SEQUENCE [LARGE SCALE GENOMIC DNA]</scope>
    <source>
        <strain evidence="3">KCTC 52655</strain>
    </source>
</reference>
<proteinExistence type="predicted"/>
<accession>A0A3D8M4Q8</accession>
<sequence length="136" mass="15040">MNNPNPCTISSVTLLVEDYDAAIAFFTQVLRFELLEDQDLGNGARWVRLIPSGTEGTALVLTKATSAAQRTALGKQAGDGVFAILHSRNFTADYEYMRTRGVEFDEPPRQEPYGTVAIFRDLCGNKWDLIEPATLP</sequence>
<organism evidence="2 3">
    <name type="scientific">Alteromonas aestuariivivens</name>
    <dbReference type="NCBI Taxonomy" id="1938339"/>
    <lineage>
        <taxon>Bacteria</taxon>
        <taxon>Pseudomonadati</taxon>
        <taxon>Pseudomonadota</taxon>
        <taxon>Gammaproteobacteria</taxon>
        <taxon>Alteromonadales</taxon>
        <taxon>Alteromonadaceae</taxon>
        <taxon>Alteromonas/Salinimonas group</taxon>
        <taxon>Alteromonas</taxon>
    </lineage>
</organism>
<dbReference type="Gene3D" id="3.10.180.10">
    <property type="entry name" value="2,3-Dihydroxybiphenyl 1,2-Dioxygenase, domain 1"/>
    <property type="match status" value="1"/>
</dbReference>
<evidence type="ECO:0000259" key="1">
    <source>
        <dbReference type="PROSITE" id="PS51819"/>
    </source>
</evidence>
<dbReference type="AlphaFoldDB" id="A0A3D8M4Q8"/>
<dbReference type="EMBL" id="QRHA01000009">
    <property type="protein sequence ID" value="RDV24560.1"/>
    <property type="molecule type" value="Genomic_DNA"/>
</dbReference>
<evidence type="ECO:0000313" key="3">
    <source>
        <dbReference type="Proteomes" id="UP000256561"/>
    </source>
</evidence>
<dbReference type="InterPro" id="IPR029068">
    <property type="entry name" value="Glyas_Bleomycin-R_OHBP_Dase"/>
</dbReference>
<gene>
    <name evidence="2" type="ORF">DXV75_12700</name>
</gene>
<dbReference type="InterPro" id="IPR037523">
    <property type="entry name" value="VOC_core"/>
</dbReference>
<dbReference type="SUPFAM" id="SSF54593">
    <property type="entry name" value="Glyoxalase/Bleomycin resistance protein/Dihydroxybiphenyl dioxygenase"/>
    <property type="match status" value="1"/>
</dbReference>
<dbReference type="OrthoDB" id="9794917at2"/>
<dbReference type="RefSeq" id="WP_115593806.1">
    <property type="nucleotide sequence ID" value="NZ_QRHA01000009.1"/>
</dbReference>
<feature type="domain" description="VOC" evidence="1">
    <location>
        <begin position="8"/>
        <end position="132"/>
    </location>
</feature>